<evidence type="ECO:0000313" key="1">
    <source>
        <dbReference type="EMBL" id="KAF6760840.1"/>
    </source>
</evidence>
<dbReference type="Gene3D" id="2.80.10.50">
    <property type="match status" value="1"/>
</dbReference>
<evidence type="ECO:0000313" key="2">
    <source>
        <dbReference type="Proteomes" id="UP000521943"/>
    </source>
</evidence>
<dbReference type="Gene3D" id="2.170.15.10">
    <property type="entry name" value="Proaerolysin, chain A, domain 3"/>
    <property type="match status" value="1"/>
</dbReference>
<proteinExistence type="predicted"/>
<keyword evidence="2" id="KW-1185">Reference proteome</keyword>
<name>A0A8H6I8E7_9AGAR</name>
<dbReference type="PANTHER" id="PTHR39244:SF5">
    <property type="entry name" value="NATTERIN-3-LIKE"/>
    <property type="match status" value="1"/>
</dbReference>
<dbReference type="OrthoDB" id="4948898at2759"/>
<dbReference type="EMBL" id="JACGCI010000011">
    <property type="protein sequence ID" value="KAF6760840.1"/>
    <property type="molecule type" value="Genomic_DNA"/>
</dbReference>
<dbReference type="Proteomes" id="UP000521943">
    <property type="component" value="Unassembled WGS sequence"/>
</dbReference>
<reference evidence="1 2" key="1">
    <citation type="submission" date="2020-07" db="EMBL/GenBank/DDBJ databases">
        <title>Comparative genomics of pyrophilous fungi reveals a link between fire events and developmental genes.</title>
        <authorList>
            <consortium name="DOE Joint Genome Institute"/>
            <person name="Steindorff A.S."/>
            <person name="Carver A."/>
            <person name="Calhoun S."/>
            <person name="Stillman K."/>
            <person name="Liu H."/>
            <person name="Lipzen A."/>
            <person name="Pangilinan J."/>
            <person name="Labutti K."/>
            <person name="Bruns T.D."/>
            <person name="Grigoriev I.V."/>
        </authorList>
    </citation>
    <scope>NUCLEOTIDE SEQUENCE [LARGE SCALE GENOMIC DNA]</scope>
    <source>
        <strain evidence="1 2">CBS 144469</strain>
    </source>
</reference>
<dbReference type="PANTHER" id="PTHR39244">
    <property type="entry name" value="NATTERIN-4"/>
    <property type="match status" value="1"/>
</dbReference>
<protein>
    <submittedName>
        <fullName evidence="1">Uncharacterized protein</fullName>
    </submittedName>
</protein>
<sequence length="339" mass="37793">MSEFYVPPSEIVTRIIDYPGQHVLSKGSNGHHDRYGNYTTVALVAASSDGDDQYWSLEGRGGTCLFRNKGMGKVILVGSANDPVPFFLAPGSLTSGASAQSFITLEPGTGQYDGYFRLIRVCSDNVGILHSRSGRLEVVTLDSRDKIGSVPISSEQYFQFDYEPMDVDSIEYNFKESRRFNERPHILVDTYLSNDTGSDQTLTYELNEKTSTTSKWDYKVGIKLGFSKKVKTGVPGVAQGELTFDASFTAEWSQGKSVTREQAWKATFPVKARAGERIRAKSSVWMGNVEVPYTLVLKNRAGHRVEQKGIWHGVLAWNLRHELKAEKPDGTEIRMIPVE</sequence>
<accession>A0A8H6I8E7</accession>
<comment type="caution">
    <text evidence="1">The sequence shown here is derived from an EMBL/GenBank/DDBJ whole genome shotgun (WGS) entry which is preliminary data.</text>
</comment>
<gene>
    <name evidence="1" type="ORF">DFP72DRAFT_55906</name>
</gene>
<dbReference type="InterPro" id="IPR053237">
    <property type="entry name" value="Natterin_C"/>
</dbReference>
<dbReference type="AlphaFoldDB" id="A0A8H6I8E7"/>
<dbReference type="SUPFAM" id="SSF56973">
    <property type="entry name" value="Aerolisin/ETX pore-forming domain"/>
    <property type="match status" value="1"/>
</dbReference>
<organism evidence="1 2">
    <name type="scientific">Ephemerocybe angulata</name>
    <dbReference type="NCBI Taxonomy" id="980116"/>
    <lineage>
        <taxon>Eukaryota</taxon>
        <taxon>Fungi</taxon>
        <taxon>Dikarya</taxon>
        <taxon>Basidiomycota</taxon>
        <taxon>Agaricomycotina</taxon>
        <taxon>Agaricomycetes</taxon>
        <taxon>Agaricomycetidae</taxon>
        <taxon>Agaricales</taxon>
        <taxon>Agaricineae</taxon>
        <taxon>Psathyrellaceae</taxon>
        <taxon>Ephemerocybe</taxon>
    </lineage>
</organism>